<proteinExistence type="predicted"/>
<comment type="caution">
    <text evidence="1">The sequence shown here is derived from an EMBL/GenBank/DDBJ whole genome shotgun (WGS) entry which is preliminary data.</text>
</comment>
<evidence type="ECO:0000313" key="2">
    <source>
        <dbReference type="Proteomes" id="UP000215914"/>
    </source>
</evidence>
<dbReference type="Gramene" id="mRNA:HanXRQr2_Chr09g0368571">
    <property type="protein sequence ID" value="mRNA:HanXRQr2_Chr09g0368571"/>
    <property type="gene ID" value="HanXRQr2_Chr09g0368571"/>
</dbReference>
<name>A0A9K3I2I8_HELAN</name>
<accession>A0A9K3I2I8</accession>
<dbReference type="AlphaFoldDB" id="A0A9K3I2I8"/>
<dbReference type="EMBL" id="MNCJ02000324">
    <property type="protein sequence ID" value="KAF5789219.1"/>
    <property type="molecule type" value="Genomic_DNA"/>
</dbReference>
<organism evidence="1 2">
    <name type="scientific">Helianthus annuus</name>
    <name type="common">Common sunflower</name>
    <dbReference type="NCBI Taxonomy" id="4232"/>
    <lineage>
        <taxon>Eukaryota</taxon>
        <taxon>Viridiplantae</taxon>
        <taxon>Streptophyta</taxon>
        <taxon>Embryophyta</taxon>
        <taxon>Tracheophyta</taxon>
        <taxon>Spermatophyta</taxon>
        <taxon>Magnoliopsida</taxon>
        <taxon>eudicotyledons</taxon>
        <taxon>Gunneridae</taxon>
        <taxon>Pentapetalae</taxon>
        <taxon>asterids</taxon>
        <taxon>campanulids</taxon>
        <taxon>Asterales</taxon>
        <taxon>Asteraceae</taxon>
        <taxon>Asteroideae</taxon>
        <taxon>Heliantheae alliance</taxon>
        <taxon>Heliantheae</taxon>
        <taxon>Helianthus</taxon>
    </lineage>
</organism>
<sequence length="51" mass="5736">MAMLSRVNQVKGVSALSDGRGFHWTCIHKRGSSRYFHDNNRLETLSENGAT</sequence>
<keyword evidence="2" id="KW-1185">Reference proteome</keyword>
<protein>
    <submittedName>
        <fullName evidence="1">Uncharacterized protein</fullName>
    </submittedName>
</protein>
<reference evidence="1" key="1">
    <citation type="journal article" date="2017" name="Nature">
        <title>The sunflower genome provides insights into oil metabolism, flowering and Asterid evolution.</title>
        <authorList>
            <person name="Badouin H."/>
            <person name="Gouzy J."/>
            <person name="Grassa C.J."/>
            <person name="Murat F."/>
            <person name="Staton S.E."/>
            <person name="Cottret L."/>
            <person name="Lelandais-Briere C."/>
            <person name="Owens G.L."/>
            <person name="Carrere S."/>
            <person name="Mayjonade B."/>
            <person name="Legrand L."/>
            <person name="Gill N."/>
            <person name="Kane N.C."/>
            <person name="Bowers J.E."/>
            <person name="Hubner S."/>
            <person name="Bellec A."/>
            <person name="Berard A."/>
            <person name="Berges H."/>
            <person name="Blanchet N."/>
            <person name="Boniface M.C."/>
            <person name="Brunel D."/>
            <person name="Catrice O."/>
            <person name="Chaidir N."/>
            <person name="Claudel C."/>
            <person name="Donnadieu C."/>
            <person name="Faraut T."/>
            <person name="Fievet G."/>
            <person name="Helmstetter N."/>
            <person name="King M."/>
            <person name="Knapp S.J."/>
            <person name="Lai Z."/>
            <person name="Le Paslier M.C."/>
            <person name="Lippi Y."/>
            <person name="Lorenzon L."/>
            <person name="Mandel J.R."/>
            <person name="Marage G."/>
            <person name="Marchand G."/>
            <person name="Marquand E."/>
            <person name="Bret-Mestries E."/>
            <person name="Morien E."/>
            <person name="Nambeesan S."/>
            <person name="Nguyen T."/>
            <person name="Pegot-Espagnet P."/>
            <person name="Pouilly N."/>
            <person name="Raftis F."/>
            <person name="Sallet E."/>
            <person name="Schiex T."/>
            <person name="Thomas J."/>
            <person name="Vandecasteele C."/>
            <person name="Vares D."/>
            <person name="Vear F."/>
            <person name="Vautrin S."/>
            <person name="Crespi M."/>
            <person name="Mangin B."/>
            <person name="Burke J.M."/>
            <person name="Salse J."/>
            <person name="Munos S."/>
            <person name="Vincourt P."/>
            <person name="Rieseberg L.H."/>
            <person name="Langlade N.B."/>
        </authorList>
    </citation>
    <scope>NUCLEOTIDE SEQUENCE</scope>
    <source>
        <tissue evidence="1">Leaves</tissue>
    </source>
</reference>
<dbReference type="Proteomes" id="UP000215914">
    <property type="component" value="Unassembled WGS sequence"/>
</dbReference>
<evidence type="ECO:0000313" key="1">
    <source>
        <dbReference type="EMBL" id="KAF5789219.1"/>
    </source>
</evidence>
<reference evidence="1" key="2">
    <citation type="submission" date="2020-06" db="EMBL/GenBank/DDBJ databases">
        <title>Helianthus annuus Genome sequencing and assembly Release 2.</title>
        <authorList>
            <person name="Gouzy J."/>
            <person name="Langlade N."/>
            <person name="Munos S."/>
        </authorList>
    </citation>
    <scope>NUCLEOTIDE SEQUENCE</scope>
    <source>
        <tissue evidence="1">Leaves</tissue>
    </source>
</reference>
<gene>
    <name evidence="1" type="ORF">HanXRQr2_Chr09g0368571</name>
</gene>